<keyword evidence="1" id="KW-1133">Transmembrane helix</keyword>
<keyword evidence="3" id="KW-1185">Reference proteome</keyword>
<dbReference type="InterPro" id="IPR045584">
    <property type="entry name" value="Pilin-like"/>
</dbReference>
<dbReference type="Pfam" id="PF07963">
    <property type="entry name" value="N_methyl"/>
    <property type="match status" value="1"/>
</dbReference>
<sequence>MSFSSRAKGFTLIELVVVIVILGILAATAAPRFIDVASDAKIATLNSIKGSMETTIDLVKAKARIKGLEAVSSNPGSGQSAYIVDFGFGTAEIDFRNLCPESSAELGTQLDMIDFLEIDSDDFEPTVTTNQYTFIGYNIPSQSSPLTDQGCYVIYDSFGEPDCTVTVVTEDC</sequence>
<evidence type="ECO:0000256" key="1">
    <source>
        <dbReference type="SAM" id="Phobius"/>
    </source>
</evidence>
<accession>A0ABQ6HCL6</accession>
<dbReference type="SUPFAM" id="SSF54523">
    <property type="entry name" value="Pili subunits"/>
    <property type="match status" value="1"/>
</dbReference>
<gene>
    <name evidence="2" type="ORF">tloyanaT_14570</name>
</gene>
<dbReference type="EMBL" id="BSSV01000002">
    <property type="protein sequence ID" value="GLX85205.1"/>
    <property type="molecule type" value="Genomic_DNA"/>
</dbReference>
<dbReference type="InterPro" id="IPR012902">
    <property type="entry name" value="N_methyl_site"/>
</dbReference>
<protein>
    <submittedName>
        <fullName evidence="2">MSHA pilin protein MshA</fullName>
    </submittedName>
</protein>
<name>A0ABQ6HCL6_9GAMM</name>
<proteinExistence type="predicted"/>
<feature type="transmembrane region" description="Helical" evidence="1">
    <location>
        <begin position="12"/>
        <end position="34"/>
    </location>
</feature>
<evidence type="ECO:0000313" key="3">
    <source>
        <dbReference type="Proteomes" id="UP001157134"/>
    </source>
</evidence>
<reference evidence="2 3" key="1">
    <citation type="submission" date="2023-03" db="EMBL/GenBank/DDBJ databases">
        <title>Thalassotalea loyana LMG 22536T draft genome sequence.</title>
        <authorList>
            <person name="Sawabe T."/>
        </authorList>
    </citation>
    <scope>NUCLEOTIDE SEQUENCE [LARGE SCALE GENOMIC DNA]</scope>
    <source>
        <strain evidence="2 3">LMG 22536</strain>
    </source>
</reference>
<comment type="caution">
    <text evidence="2">The sequence shown here is derived from an EMBL/GenBank/DDBJ whole genome shotgun (WGS) entry which is preliminary data.</text>
</comment>
<keyword evidence="1" id="KW-0472">Membrane</keyword>
<dbReference type="RefSeq" id="WP_284297081.1">
    <property type="nucleotide sequence ID" value="NZ_BSSV01000002.1"/>
</dbReference>
<evidence type="ECO:0000313" key="2">
    <source>
        <dbReference type="EMBL" id="GLX85205.1"/>
    </source>
</evidence>
<keyword evidence="1" id="KW-0812">Transmembrane</keyword>
<organism evidence="2 3">
    <name type="scientific">Thalassotalea loyana</name>
    <dbReference type="NCBI Taxonomy" id="280483"/>
    <lineage>
        <taxon>Bacteria</taxon>
        <taxon>Pseudomonadati</taxon>
        <taxon>Pseudomonadota</taxon>
        <taxon>Gammaproteobacteria</taxon>
        <taxon>Alteromonadales</taxon>
        <taxon>Colwelliaceae</taxon>
        <taxon>Thalassotalea</taxon>
    </lineage>
</organism>
<dbReference type="PROSITE" id="PS00409">
    <property type="entry name" value="PROKAR_NTER_METHYL"/>
    <property type="match status" value="1"/>
</dbReference>
<dbReference type="NCBIfam" id="TIGR02532">
    <property type="entry name" value="IV_pilin_GFxxxE"/>
    <property type="match status" value="1"/>
</dbReference>
<dbReference type="Gene3D" id="3.30.700.10">
    <property type="entry name" value="Glycoprotein, Type 4 Pilin"/>
    <property type="match status" value="1"/>
</dbReference>
<dbReference type="Proteomes" id="UP001157134">
    <property type="component" value="Unassembled WGS sequence"/>
</dbReference>